<dbReference type="PANTHER" id="PTHR10783">
    <property type="entry name" value="XENOTROPIC AND POLYTROPIC RETROVIRUS RECEPTOR 1-RELATED"/>
    <property type="match status" value="1"/>
</dbReference>
<feature type="domain" description="SPX" evidence="9">
    <location>
        <begin position="1"/>
        <end position="80"/>
    </location>
</feature>
<dbReference type="GO" id="GO:0006817">
    <property type="term" value="P:phosphate ion transport"/>
    <property type="evidence" value="ECO:0007669"/>
    <property type="project" value="TreeGrafter"/>
</dbReference>
<dbReference type="RefSeq" id="XP_007393335.1">
    <property type="nucleotide sequence ID" value="XM_007393273.1"/>
</dbReference>
<dbReference type="PANTHER" id="PTHR10783:SF103">
    <property type="entry name" value="SOLUTE CARRIER FAMILY 53 MEMBER 1"/>
    <property type="match status" value="1"/>
</dbReference>
<dbReference type="GO" id="GO:0005794">
    <property type="term" value="C:Golgi apparatus"/>
    <property type="evidence" value="ECO:0007669"/>
    <property type="project" value="TreeGrafter"/>
</dbReference>
<feature type="transmembrane region" description="Helical" evidence="7">
    <location>
        <begin position="135"/>
        <end position="156"/>
    </location>
</feature>
<evidence type="ECO:0000259" key="8">
    <source>
        <dbReference type="PROSITE" id="PS51380"/>
    </source>
</evidence>
<feature type="transmembrane region" description="Helical" evidence="7">
    <location>
        <begin position="171"/>
        <end position="193"/>
    </location>
</feature>
<dbReference type="KEGG" id="pco:PHACADRAFT_58738"/>
<evidence type="ECO:0000313" key="10">
    <source>
        <dbReference type="EMBL" id="EKM58004.1"/>
    </source>
</evidence>
<dbReference type="HOGENOM" id="CLU_006116_1_2_1"/>
<feature type="region of interest" description="Disordered" evidence="6">
    <location>
        <begin position="1"/>
        <end position="22"/>
    </location>
</feature>
<protein>
    <recommendedName>
        <fullName evidence="12">SPX domain-containing protein</fullName>
    </recommendedName>
</protein>
<comment type="subcellular location">
    <subcellularLocation>
        <location evidence="1">Membrane</location>
        <topology evidence="1">Multi-pass membrane protein</topology>
    </subcellularLocation>
</comment>
<gene>
    <name evidence="10" type="ORF">PHACADRAFT_58738</name>
</gene>
<dbReference type="OrthoDB" id="9970435at2759"/>
<dbReference type="AlphaFoldDB" id="K5WFY7"/>
<evidence type="ECO:0000256" key="5">
    <source>
        <dbReference type="ARBA" id="ARBA00023136"/>
    </source>
</evidence>
<dbReference type="EMBL" id="JH930470">
    <property type="protein sequence ID" value="EKM58004.1"/>
    <property type="molecule type" value="Genomic_DNA"/>
</dbReference>
<comment type="similarity">
    <text evidence="2">Belongs to the SYG1 (TC 2.A.94) family.</text>
</comment>
<dbReference type="GO" id="GO:0000822">
    <property type="term" value="F:inositol hexakisphosphate binding"/>
    <property type="evidence" value="ECO:0007669"/>
    <property type="project" value="TreeGrafter"/>
</dbReference>
<accession>K5WFY7</accession>
<name>K5WFY7_PHACS</name>
<dbReference type="Pfam" id="PF03105">
    <property type="entry name" value="SPX"/>
    <property type="match status" value="1"/>
</dbReference>
<keyword evidence="4 7" id="KW-1133">Transmembrane helix</keyword>
<dbReference type="FunCoup" id="K5WFY7">
    <property type="interactions" value="213"/>
</dbReference>
<evidence type="ECO:0000256" key="7">
    <source>
        <dbReference type="SAM" id="Phobius"/>
    </source>
</evidence>
<evidence type="ECO:0000256" key="4">
    <source>
        <dbReference type="ARBA" id="ARBA00022989"/>
    </source>
</evidence>
<reference evidence="10 11" key="1">
    <citation type="journal article" date="2012" name="BMC Genomics">
        <title>Comparative genomics of the white-rot fungi, Phanerochaete carnosa and P. chrysosporium, to elucidate the genetic basis of the distinct wood types they colonize.</title>
        <authorList>
            <person name="Suzuki H."/>
            <person name="MacDonald J."/>
            <person name="Syed K."/>
            <person name="Salamov A."/>
            <person name="Hori C."/>
            <person name="Aerts A."/>
            <person name="Henrissat B."/>
            <person name="Wiebenga A."/>
            <person name="vanKuyk P.A."/>
            <person name="Barry K."/>
            <person name="Lindquist E."/>
            <person name="LaButti K."/>
            <person name="Lapidus A."/>
            <person name="Lucas S."/>
            <person name="Coutinho P."/>
            <person name="Gong Y."/>
            <person name="Samejima M."/>
            <person name="Mahadevan R."/>
            <person name="Abou-Zaid M."/>
            <person name="de Vries R.P."/>
            <person name="Igarashi K."/>
            <person name="Yadav J.S."/>
            <person name="Grigoriev I.V."/>
            <person name="Master E.R."/>
        </authorList>
    </citation>
    <scope>NUCLEOTIDE SEQUENCE [LARGE SCALE GENOMIC DNA]</scope>
    <source>
        <strain evidence="10 11">HHB-10118-sp</strain>
    </source>
</reference>
<dbReference type="Proteomes" id="UP000008370">
    <property type="component" value="Unassembled WGS sequence"/>
</dbReference>
<feature type="transmembrane region" description="Helical" evidence="7">
    <location>
        <begin position="393"/>
        <end position="413"/>
    </location>
</feature>
<feature type="domain" description="EXS" evidence="8">
    <location>
        <begin position="331"/>
        <end position="520"/>
    </location>
</feature>
<dbReference type="InParanoid" id="K5WFY7"/>
<dbReference type="PROSITE" id="PS51380">
    <property type="entry name" value="EXS"/>
    <property type="match status" value="1"/>
</dbReference>
<dbReference type="STRING" id="650164.K5WFY7"/>
<keyword evidence="11" id="KW-1185">Reference proteome</keyword>
<dbReference type="GO" id="GO:0005886">
    <property type="term" value="C:plasma membrane"/>
    <property type="evidence" value="ECO:0007669"/>
    <property type="project" value="TreeGrafter"/>
</dbReference>
<organism evidence="10 11">
    <name type="scientific">Phanerochaete carnosa (strain HHB-10118-sp)</name>
    <name type="common">White-rot fungus</name>
    <name type="synonym">Peniophora carnosa</name>
    <dbReference type="NCBI Taxonomy" id="650164"/>
    <lineage>
        <taxon>Eukaryota</taxon>
        <taxon>Fungi</taxon>
        <taxon>Dikarya</taxon>
        <taxon>Basidiomycota</taxon>
        <taxon>Agaricomycotina</taxon>
        <taxon>Agaricomycetes</taxon>
        <taxon>Polyporales</taxon>
        <taxon>Phanerochaetaceae</taxon>
        <taxon>Phanerochaete</taxon>
    </lineage>
</organism>
<dbReference type="CDD" id="cd14475">
    <property type="entry name" value="SPX_SYG1_like"/>
    <property type="match status" value="1"/>
</dbReference>
<proteinExistence type="inferred from homology"/>
<dbReference type="InterPro" id="IPR004331">
    <property type="entry name" value="SPX_dom"/>
</dbReference>
<feature type="non-terminal residue" evidence="10">
    <location>
        <position position="524"/>
    </location>
</feature>
<sequence length="524" mass="61348">IAKTHQADSSETPPELPKQMKHDPDEYLHAKKQLKKAILECYRGLEVLENYRALNLIGFRKALKKFEKYTKIPAQQAYFTEKIEPSAFSSGVTMQGMIREMEELYAARFTKGDNKVAKTRLRGFMQHKTHHFSTFRTGLMLGLALPALVDGLYLSFRHDTRQAVPGYDGLLFVYSILLIPVLFSLLLGLNVLVWSKSRINYVFIFELDLKTKLDHREYFEVPALMLSTLCYAFWLSFARIGSSHFSPTLWPLIWLILAVVILLDPLPFYSRHSRFWVLKELYRLLTSGAHRVEFADFWTGDQFCSLVFTLSNLYFVGCAYAGGFDEHWARCLGTEEWGIPFVLASLPFLARLAQSIRRWVDSKLNTHLINGGKYAAGIIYYLVYFNWRHNGCFVLWCIFGTVYALYASAWDLLMDWSVLRPRARHPYLRDELLYTNYIPLYYIAMVTNVLIRFIWVFYIPVRGPSVVLRTFIAGMLEMFRRLQWNFYRLENEHIGNMDQYRVTREVPLPYSVDEIHEDDEDEED</sequence>
<evidence type="ECO:0000256" key="3">
    <source>
        <dbReference type="ARBA" id="ARBA00022692"/>
    </source>
</evidence>
<keyword evidence="5 7" id="KW-0472">Membrane</keyword>
<evidence type="ECO:0000256" key="2">
    <source>
        <dbReference type="ARBA" id="ARBA00009665"/>
    </source>
</evidence>
<dbReference type="InterPro" id="IPR004342">
    <property type="entry name" value="EXS_C"/>
</dbReference>
<evidence type="ECO:0000313" key="11">
    <source>
        <dbReference type="Proteomes" id="UP000008370"/>
    </source>
</evidence>
<keyword evidence="3 7" id="KW-0812">Transmembrane</keyword>
<feature type="transmembrane region" description="Helical" evidence="7">
    <location>
        <begin position="249"/>
        <end position="269"/>
    </location>
</feature>
<evidence type="ECO:0000256" key="1">
    <source>
        <dbReference type="ARBA" id="ARBA00004141"/>
    </source>
</evidence>
<dbReference type="Pfam" id="PF03124">
    <property type="entry name" value="EXS"/>
    <property type="match status" value="1"/>
</dbReference>
<evidence type="ECO:0000259" key="9">
    <source>
        <dbReference type="PROSITE" id="PS51382"/>
    </source>
</evidence>
<feature type="transmembrane region" description="Helical" evidence="7">
    <location>
        <begin position="303"/>
        <end position="322"/>
    </location>
</feature>
<evidence type="ECO:0000256" key="6">
    <source>
        <dbReference type="SAM" id="MobiDB-lite"/>
    </source>
</evidence>
<feature type="non-terminal residue" evidence="10">
    <location>
        <position position="1"/>
    </location>
</feature>
<feature type="transmembrane region" description="Helical" evidence="7">
    <location>
        <begin position="368"/>
        <end position="387"/>
    </location>
</feature>
<dbReference type="GO" id="GO:0016036">
    <property type="term" value="P:cellular response to phosphate starvation"/>
    <property type="evidence" value="ECO:0007669"/>
    <property type="project" value="TreeGrafter"/>
</dbReference>
<dbReference type="PROSITE" id="PS51382">
    <property type="entry name" value="SPX"/>
    <property type="match status" value="1"/>
</dbReference>
<feature type="transmembrane region" description="Helical" evidence="7">
    <location>
        <begin position="434"/>
        <end position="455"/>
    </location>
</feature>
<dbReference type="GeneID" id="18920112"/>
<evidence type="ECO:0008006" key="12">
    <source>
        <dbReference type="Google" id="ProtNLM"/>
    </source>
</evidence>
<feature type="transmembrane region" description="Helical" evidence="7">
    <location>
        <begin position="218"/>
        <end position="237"/>
    </location>
</feature>